<dbReference type="PROSITE" id="PS51352">
    <property type="entry name" value="THIOREDOXIN_2"/>
    <property type="match status" value="1"/>
</dbReference>
<keyword evidence="16" id="KW-1185">Reference proteome</keyword>
<evidence type="ECO:0000256" key="8">
    <source>
        <dbReference type="ARBA" id="ARBA00023284"/>
    </source>
</evidence>
<evidence type="ECO:0000256" key="13">
    <source>
        <dbReference type="PIRSR" id="PIRSR000239-1"/>
    </source>
</evidence>
<dbReference type="FunFam" id="3.40.30.10:FF:000007">
    <property type="entry name" value="Thioredoxin-dependent thiol peroxidase"/>
    <property type="match status" value="1"/>
</dbReference>
<dbReference type="Proteomes" id="UP000608345">
    <property type="component" value="Unassembled WGS sequence"/>
</dbReference>
<evidence type="ECO:0000256" key="6">
    <source>
        <dbReference type="ARBA" id="ARBA00023002"/>
    </source>
</evidence>
<dbReference type="EMBL" id="BMYS01000003">
    <property type="protein sequence ID" value="GGW79546.1"/>
    <property type="molecule type" value="Genomic_DNA"/>
</dbReference>
<dbReference type="GO" id="GO:0005737">
    <property type="term" value="C:cytoplasm"/>
    <property type="evidence" value="ECO:0007669"/>
    <property type="project" value="TreeGrafter"/>
</dbReference>
<reference evidence="15" key="2">
    <citation type="submission" date="2020-09" db="EMBL/GenBank/DDBJ databases">
        <authorList>
            <person name="Sun Q."/>
            <person name="Kim S."/>
        </authorList>
    </citation>
    <scope>NUCLEOTIDE SEQUENCE</scope>
    <source>
        <strain evidence="15">KCTC 23732</strain>
    </source>
</reference>
<dbReference type="RefSeq" id="WP_189384038.1">
    <property type="nucleotide sequence ID" value="NZ_BAABFY010000007.1"/>
</dbReference>
<name>A0A918JGX8_9BURK</name>
<dbReference type="AlphaFoldDB" id="A0A918JGX8"/>
<evidence type="ECO:0000256" key="1">
    <source>
        <dbReference type="ARBA" id="ARBA00003330"/>
    </source>
</evidence>
<organism evidence="15 16">
    <name type="scientific">Advenella faeciporci</name>
    <dbReference type="NCBI Taxonomy" id="797535"/>
    <lineage>
        <taxon>Bacteria</taxon>
        <taxon>Pseudomonadati</taxon>
        <taxon>Pseudomonadota</taxon>
        <taxon>Betaproteobacteria</taxon>
        <taxon>Burkholderiales</taxon>
        <taxon>Alcaligenaceae</taxon>
    </lineage>
</organism>
<protein>
    <recommendedName>
        <fullName evidence="3">thioredoxin-dependent peroxiredoxin</fullName>
        <ecNumber evidence="3">1.11.1.24</ecNumber>
    </recommendedName>
    <alternativeName>
        <fullName evidence="9">Thioredoxin peroxidase</fullName>
    </alternativeName>
    <alternativeName>
        <fullName evidence="11">Thioredoxin-dependent peroxiredoxin Bcp</fullName>
    </alternativeName>
</protein>
<evidence type="ECO:0000256" key="10">
    <source>
        <dbReference type="ARBA" id="ARBA00038489"/>
    </source>
</evidence>
<dbReference type="CDD" id="cd03017">
    <property type="entry name" value="PRX_BCP"/>
    <property type="match status" value="1"/>
</dbReference>
<feature type="domain" description="Thioredoxin" evidence="14">
    <location>
        <begin position="5"/>
        <end position="156"/>
    </location>
</feature>
<keyword evidence="5" id="KW-0049">Antioxidant</keyword>
<dbReference type="Pfam" id="PF00578">
    <property type="entry name" value="AhpC-TSA"/>
    <property type="match status" value="1"/>
</dbReference>
<evidence type="ECO:0000256" key="7">
    <source>
        <dbReference type="ARBA" id="ARBA00023157"/>
    </source>
</evidence>
<keyword evidence="4" id="KW-0575">Peroxidase</keyword>
<evidence type="ECO:0000256" key="3">
    <source>
        <dbReference type="ARBA" id="ARBA00013017"/>
    </source>
</evidence>
<dbReference type="PANTHER" id="PTHR42801:SF4">
    <property type="entry name" value="AHPC_TSA FAMILY PROTEIN"/>
    <property type="match status" value="1"/>
</dbReference>
<dbReference type="InterPro" id="IPR013766">
    <property type="entry name" value="Thioredoxin_domain"/>
</dbReference>
<dbReference type="InterPro" id="IPR050924">
    <property type="entry name" value="Peroxiredoxin_BCP/PrxQ"/>
</dbReference>
<evidence type="ECO:0000256" key="5">
    <source>
        <dbReference type="ARBA" id="ARBA00022862"/>
    </source>
</evidence>
<dbReference type="GO" id="GO:0045454">
    <property type="term" value="P:cell redox homeostasis"/>
    <property type="evidence" value="ECO:0007669"/>
    <property type="project" value="TreeGrafter"/>
</dbReference>
<dbReference type="InterPro" id="IPR024706">
    <property type="entry name" value="Peroxiredoxin_AhpC-typ"/>
</dbReference>
<gene>
    <name evidence="15" type="ORF">GCM10011450_06640</name>
</gene>
<dbReference type="EC" id="1.11.1.24" evidence="3"/>
<proteinExistence type="inferred from homology"/>
<evidence type="ECO:0000256" key="9">
    <source>
        <dbReference type="ARBA" id="ARBA00032824"/>
    </source>
</evidence>
<comment type="caution">
    <text evidence="15">The sequence shown here is derived from an EMBL/GenBank/DDBJ whole genome shotgun (WGS) entry which is preliminary data.</text>
</comment>
<comment type="catalytic activity">
    <reaction evidence="12">
        <text>a hydroperoxide + [thioredoxin]-dithiol = an alcohol + [thioredoxin]-disulfide + H2O</text>
        <dbReference type="Rhea" id="RHEA:62620"/>
        <dbReference type="Rhea" id="RHEA-COMP:10698"/>
        <dbReference type="Rhea" id="RHEA-COMP:10700"/>
        <dbReference type="ChEBI" id="CHEBI:15377"/>
        <dbReference type="ChEBI" id="CHEBI:29950"/>
        <dbReference type="ChEBI" id="CHEBI:30879"/>
        <dbReference type="ChEBI" id="CHEBI:35924"/>
        <dbReference type="ChEBI" id="CHEBI:50058"/>
        <dbReference type="EC" id="1.11.1.24"/>
    </reaction>
</comment>
<evidence type="ECO:0000313" key="15">
    <source>
        <dbReference type="EMBL" id="GGW79546.1"/>
    </source>
</evidence>
<keyword evidence="7" id="KW-1015">Disulfide bond</keyword>
<evidence type="ECO:0000256" key="2">
    <source>
        <dbReference type="ARBA" id="ARBA00011245"/>
    </source>
</evidence>
<dbReference type="GO" id="GO:0034599">
    <property type="term" value="P:cellular response to oxidative stress"/>
    <property type="evidence" value="ECO:0007669"/>
    <property type="project" value="TreeGrafter"/>
</dbReference>
<dbReference type="Gene3D" id="3.40.30.10">
    <property type="entry name" value="Glutaredoxin"/>
    <property type="match status" value="1"/>
</dbReference>
<dbReference type="PIRSF" id="PIRSF000239">
    <property type="entry name" value="AHPC"/>
    <property type="match status" value="1"/>
</dbReference>
<feature type="active site" description="Cysteine sulfenic acid (-SOH) intermediate; for peroxidase activity" evidence="13">
    <location>
        <position position="46"/>
    </location>
</feature>
<sequence length="156" mass="17532">MSDLPVAGEKAPAFKAESHLGPIDLDTLKGKNVVLYFYPKDNTPGCTVEAQDFRDRYEQFKTLNTEIIGVSRDSLKTHTNFSNKHGLPFPLIADPEEQLCNQFGVMKLKNMYGKQVRGIERSTFLINSQGILVKEWRGLKVPGHADKVLEAIKEIV</sequence>
<evidence type="ECO:0000256" key="12">
    <source>
        <dbReference type="ARBA" id="ARBA00049091"/>
    </source>
</evidence>
<reference evidence="15" key="1">
    <citation type="journal article" date="2014" name="Int. J. Syst. Evol. Microbiol.">
        <title>Complete genome sequence of Corynebacterium casei LMG S-19264T (=DSM 44701T), isolated from a smear-ripened cheese.</title>
        <authorList>
            <consortium name="US DOE Joint Genome Institute (JGI-PGF)"/>
            <person name="Walter F."/>
            <person name="Albersmeier A."/>
            <person name="Kalinowski J."/>
            <person name="Ruckert C."/>
        </authorList>
    </citation>
    <scope>NUCLEOTIDE SEQUENCE</scope>
    <source>
        <strain evidence="15">KCTC 23732</strain>
    </source>
</reference>
<dbReference type="GO" id="GO:0008379">
    <property type="term" value="F:thioredoxin peroxidase activity"/>
    <property type="evidence" value="ECO:0007669"/>
    <property type="project" value="TreeGrafter"/>
</dbReference>
<keyword evidence="8" id="KW-0676">Redox-active center</keyword>
<accession>A0A918JGX8</accession>
<evidence type="ECO:0000259" key="14">
    <source>
        <dbReference type="PROSITE" id="PS51352"/>
    </source>
</evidence>
<comment type="subunit">
    <text evidence="2">Monomer.</text>
</comment>
<dbReference type="InterPro" id="IPR000866">
    <property type="entry name" value="AhpC/TSA"/>
</dbReference>
<keyword evidence="6" id="KW-0560">Oxidoreductase</keyword>
<evidence type="ECO:0000313" key="16">
    <source>
        <dbReference type="Proteomes" id="UP000608345"/>
    </source>
</evidence>
<dbReference type="PANTHER" id="PTHR42801">
    <property type="entry name" value="THIOREDOXIN-DEPENDENT PEROXIDE REDUCTASE"/>
    <property type="match status" value="1"/>
</dbReference>
<evidence type="ECO:0000256" key="4">
    <source>
        <dbReference type="ARBA" id="ARBA00022559"/>
    </source>
</evidence>
<evidence type="ECO:0000256" key="11">
    <source>
        <dbReference type="ARBA" id="ARBA00042639"/>
    </source>
</evidence>
<comment type="function">
    <text evidence="1">Thiol-specific peroxidase that catalyzes the reduction of hydrogen peroxide and organic hydroperoxides to water and alcohols, respectively. Plays a role in cell protection against oxidative stress by detoxifying peroxides and as sensor of hydrogen peroxide-mediated signaling events.</text>
</comment>
<dbReference type="SUPFAM" id="SSF52833">
    <property type="entry name" value="Thioredoxin-like"/>
    <property type="match status" value="1"/>
</dbReference>
<dbReference type="InterPro" id="IPR036249">
    <property type="entry name" value="Thioredoxin-like_sf"/>
</dbReference>
<comment type="similarity">
    <text evidence="10">Belongs to the peroxiredoxin family. BCP/PrxQ subfamily.</text>
</comment>